<evidence type="ECO:0000313" key="3">
    <source>
        <dbReference type="EMBL" id="CAB3245391.1"/>
    </source>
</evidence>
<dbReference type="Proteomes" id="UP000494256">
    <property type="component" value="Unassembled WGS sequence"/>
</dbReference>
<evidence type="ECO:0008006" key="6">
    <source>
        <dbReference type="Google" id="ProtNLM"/>
    </source>
</evidence>
<keyword evidence="4" id="KW-1185">Reference proteome</keyword>
<sequence length="74" mass="8686">MFKYVLFAAILAVASAKAKPLVIDYHVPTYEYAAYTAPVEYSYSAHYDHHDHIAPFSAYSYEYAPYSYYEYLHR</sequence>
<name>A0A8S0YND2_ARCPL</name>
<feature type="chain" id="PRO_5036272824" description="Cuticle protein" evidence="1">
    <location>
        <begin position="19"/>
        <end position="74"/>
    </location>
</feature>
<accession>A0A8S0YND2</accession>
<dbReference type="EMBL" id="CADEBD010000042">
    <property type="protein sequence ID" value="CAB3221042.1"/>
    <property type="molecule type" value="Genomic_DNA"/>
</dbReference>
<dbReference type="AlphaFoldDB" id="A0A8S0YND2"/>
<feature type="signal peptide" evidence="1">
    <location>
        <begin position="1"/>
        <end position="18"/>
    </location>
</feature>
<evidence type="ECO:0000313" key="2">
    <source>
        <dbReference type="EMBL" id="CAB3221042.1"/>
    </source>
</evidence>
<evidence type="ECO:0000313" key="4">
    <source>
        <dbReference type="Proteomes" id="UP000494106"/>
    </source>
</evidence>
<evidence type="ECO:0000313" key="5">
    <source>
        <dbReference type="Proteomes" id="UP000494256"/>
    </source>
</evidence>
<dbReference type="Proteomes" id="UP000494106">
    <property type="component" value="Unassembled WGS sequence"/>
</dbReference>
<reference evidence="4 5" key="1">
    <citation type="submission" date="2020-04" db="EMBL/GenBank/DDBJ databases">
        <authorList>
            <person name="Wallbank WR R."/>
            <person name="Pardo Diaz C."/>
            <person name="Kozak K."/>
            <person name="Martin S."/>
            <person name="Jiggins C."/>
            <person name="Moest M."/>
            <person name="Warren A I."/>
            <person name="Byers J.R.P. K."/>
            <person name="Montejo-Kovacevich G."/>
            <person name="Yen C E."/>
        </authorList>
    </citation>
    <scope>NUCLEOTIDE SEQUENCE [LARGE SCALE GENOMIC DNA]</scope>
</reference>
<organism evidence="2 5">
    <name type="scientific">Arctia plantaginis</name>
    <name type="common">Wood tiger moth</name>
    <name type="synonym">Phalaena plantaginis</name>
    <dbReference type="NCBI Taxonomy" id="874455"/>
    <lineage>
        <taxon>Eukaryota</taxon>
        <taxon>Metazoa</taxon>
        <taxon>Ecdysozoa</taxon>
        <taxon>Arthropoda</taxon>
        <taxon>Hexapoda</taxon>
        <taxon>Insecta</taxon>
        <taxon>Pterygota</taxon>
        <taxon>Neoptera</taxon>
        <taxon>Endopterygota</taxon>
        <taxon>Lepidoptera</taxon>
        <taxon>Glossata</taxon>
        <taxon>Ditrysia</taxon>
        <taxon>Noctuoidea</taxon>
        <taxon>Erebidae</taxon>
        <taxon>Arctiinae</taxon>
        <taxon>Arctia</taxon>
    </lineage>
</organism>
<evidence type="ECO:0000256" key="1">
    <source>
        <dbReference type="SAM" id="SignalP"/>
    </source>
</evidence>
<proteinExistence type="predicted"/>
<protein>
    <recommendedName>
        <fullName evidence="6">Cuticle protein</fullName>
    </recommendedName>
</protein>
<gene>
    <name evidence="3" type="ORF">APLA_LOCUS10446</name>
    <name evidence="2" type="ORF">APLA_LOCUS634</name>
</gene>
<keyword evidence="1" id="KW-0732">Signal</keyword>
<dbReference type="EMBL" id="CADEBC010000524">
    <property type="protein sequence ID" value="CAB3245391.1"/>
    <property type="molecule type" value="Genomic_DNA"/>
</dbReference>
<comment type="caution">
    <text evidence="2">The sequence shown here is derived from an EMBL/GenBank/DDBJ whole genome shotgun (WGS) entry which is preliminary data.</text>
</comment>